<dbReference type="GO" id="GO:0032259">
    <property type="term" value="P:methylation"/>
    <property type="evidence" value="ECO:0007669"/>
    <property type="project" value="UniProtKB-KW"/>
</dbReference>
<evidence type="ECO:0000256" key="1">
    <source>
        <dbReference type="ARBA" id="ARBA00004496"/>
    </source>
</evidence>
<dbReference type="PANTHER" id="PTHR11579:SF0">
    <property type="entry name" value="PROTEIN-L-ISOASPARTATE(D-ASPARTATE) O-METHYLTRANSFERASE"/>
    <property type="match status" value="1"/>
</dbReference>
<evidence type="ECO:0000256" key="4">
    <source>
        <dbReference type="ARBA" id="ARBA00022490"/>
    </source>
</evidence>
<dbReference type="Proteomes" id="UP001182556">
    <property type="component" value="Unassembled WGS sequence"/>
</dbReference>
<evidence type="ECO:0000313" key="8">
    <source>
        <dbReference type="EMBL" id="KAK1925071.1"/>
    </source>
</evidence>
<dbReference type="CDD" id="cd02440">
    <property type="entry name" value="AdoMet_MTases"/>
    <property type="match status" value="1"/>
</dbReference>
<keyword evidence="7" id="KW-0949">S-adenosyl-L-methionine</keyword>
<dbReference type="PANTHER" id="PTHR11579">
    <property type="entry name" value="PROTEIN-L-ISOASPARTATE O-METHYLTRANSFERASE"/>
    <property type="match status" value="1"/>
</dbReference>
<keyword evidence="5" id="KW-0489">Methyltransferase</keyword>
<dbReference type="GO" id="GO:0004719">
    <property type="term" value="F:protein-L-isoaspartate (D-aspartate) O-methyltransferase activity"/>
    <property type="evidence" value="ECO:0007669"/>
    <property type="project" value="UniProtKB-EC"/>
</dbReference>
<dbReference type="GO" id="GO:0005737">
    <property type="term" value="C:cytoplasm"/>
    <property type="evidence" value="ECO:0007669"/>
    <property type="project" value="UniProtKB-SubCell"/>
</dbReference>
<reference evidence="8" key="1">
    <citation type="submission" date="2023-02" db="EMBL/GenBank/DDBJ databases">
        <title>Identification and recombinant expression of a fungal hydrolase from Papiliotrema laurentii that hydrolyzes apple cutin and clears colloidal polyester polyurethane.</title>
        <authorList>
            <consortium name="DOE Joint Genome Institute"/>
            <person name="Roman V.A."/>
            <person name="Bojanowski C."/>
            <person name="Crable B.R."/>
            <person name="Wagner D.N."/>
            <person name="Hung C.S."/>
            <person name="Nadeau L.J."/>
            <person name="Schratz L."/>
            <person name="Haridas S."/>
            <person name="Pangilinan J."/>
            <person name="Lipzen A."/>
            <person name="Na H."/>
            <person name="Yan M."/>
            <person name="Ng V."/>
            <person name="Grigoriev I.V."/>
            <person name="Spatafora J.W."/>
            <person name="Barlow D."/>
            <person name="Biffinger J."/>
            <person name="Kelley-Loughnane N."/>
            <person name="Varaljay V.A."/>
            <person name="Crookes-Goodson W.J."/>
        </authorList>
    </citation>
    <scope>NUCLEOTIDE SEQUENCE</scope>
    <source>
        <strain evidence="8">5307AH</strain>
    </source>
</reference>
<dbReference type="InterPro" id="IPR029063">
    <property type="entry name" value="SAM-dependent_MTases_sf"/>
</dbReference>
<evidence type="ECO:0000256" key="3">
    <source>
        <dbReference type="ARBA" id="ARBA00011890"/>
    </source>
</evidence>
<evidence type="ECO:0000256" key="6">
    <source>
        <dbReference type="ARBA" id="ARBA00022679"/>
    </source>
</evidence>
<dbReference type="AlphaFoldDB" id="A0AAD9L649"/>
<evidence type="ECO:0000256" key="7">
    <source>
        <dbReference type="ARBA" id="ARBA00022691"/>
    </source>
</evidence>
<dbReference type="EMBL" id="JAODAN010000004">
    <property type="protein sequence ID" value="KAK1925071.1"/>
    <property type="molecule type" value="Genomic_DNA"/>
</dbReference>
<dbReference type="EC" id="2.1.1.77" evidence="3"/>
<comment type="caution">
    <text evidence="8">The sequence shown here is derived from an EMBL/GenBank/DDBJ whole genome shotgun (WGS) entry which is preliminary data.</text>
</comment>
<organism evidence="8 9">
    <name type="scientific">Papiliotrema laurentii</name>
    <name type="common">Cryptococcus laurentii</name>
    <dbReference type="NCBI Taxonomy" id="5418"/>
    <lineage>
        <taxon>Eukaryota</taxon>
        <taxon>Fungi</taxon>
        <taxon>Dikarya</taxon>
        <taxon>Basidiomycota</taxon>
        <taxon>Agaricomycotina</taxon>
        <taxon>Tremellomycetes</taxon>
        <taxon>Tremellales</taxon>
        <taxon>Rhynchogastremaceae</taxon>
        <taxon>Papiliotrema</taxon>
    </lineage>
</organism>
<comment type="subcellular location">
    <subcellularLocation>
        <location evidence="1">Cytoplasm</location>
    </subcellularLocation>
</comment>
<sequence>MAWTCGGSSNDELIDNLIRGGLISSSKVAAAMRKVDRGHYVPRGRDPYEDSPQPIGFGATISAPHMHAHAAENLLPSLVKADIPGGAILDVGSGSGYLTAVFHHLAPRAKVVGIDHIKGLVDQSIVNLKKDGVELGAVEGGVHIICGDGRLGSPENAPFQIIHVGAAAPEIPPALIEQLAKPGRMFIPVGDWSQDIWQIDKDEHGHVTKQKLFGVMYVPLTDAKKQWRE</sequence>
<keyword evidence="9" id="KW-1185">Reference proteome</keyword>
<evidence type="ECO:0000256" key="5">
    <source>
        <dbReference type="ARBA" id="ARBA00022603"/>
    </source>
</evidence>
<dbReference type="InterPro" id="IPR000682">
    <property type="entry name" value="PCMT"/>
</dbReference>
<dbReference type="SUPFAM" id="SSF53335">
    <property type="entry name" value="S-adenosyl-L-methionine-dependent methyltransferases"/>
    <property type="match status" value="1"/>
</dbReference>
<comment type="similarity">
    <text evidence="2">Belongs to the methyltransferase superfamily. L-isoaspartyl/D-aspartyl protein methyltransferase family.</text>
</comment>
<keyword evidence="6" id="KW-0808">Transferase</keyword>
<dbReference type="Pfam" id="PF01135">
    <property type="entry name" value="PCMT"/>
    <property type="match status" value="1"/>
</dbReference>
<evidence type="ECO:0000256" key="2">
    <source>
        <dbReference type="ARBA" id="ARBA00005369"/>
    </source>
</evidence>
<accession>A0AAD9L649</accession>
<dbReference type="Gene3D" id="3.40.50.150">
    <property type="entry name" value="Vaccinia Virus protein VP39"/>
    <property type="match status" value="1"/>
</dbReference>
<proteinExistence type="inferred from homology"/>
<dbReference type="NCBIfam" id="TIGR00080">
    <property type="entry name" value="pimt"/>
    <property type="match status" value="1"/>
</dbReference>
<name>A0AAD9L649_PAPLA</name>
<gene>
    <name evidence="8" type="ORF">DB88DRAFT_487809</name>
</gene>
<protein>
    <recommendedName>
        <fullName evidence="3">protein-L-isoaspartate(D-aspartate) O-methyltransferase</fullName>
        <ecNumber evidence="3">2.1.1.77</ecNumber>
    </recommendedName>
</protein>
<keyword evidence="4" id="KW-0963">Cytoplasm</keyword>
<evidence type="ECO:0000313" key="9">
    <source>
        <dbReference type="Proteomes" id="UP001182556"/>
    </source>
</evidence>